<reference evidence="3 4" key="1">
    <citation type="submission" date="2019-06" db="EMBL/GenBank/DDBJ databases">
        <title>Genome sequence of Ureibacillus terrenus.</title>
        <authorList>
            <person name="Maclea K.S."/>
            <person name="Simoes M."/>
        </authorList>
    </citation>
    <scope>NUCLEOTIDE SEQUENCE [LARGE SCALE GENOMIC DNA]</scope>
    <source>
        <strain evidence="3 4">ATCC BAA-384</strain>
    </source>
</reference>
<dbReference type="Proteomes" id="UP000315753">
    <property type="component" value="Unassembled WGS sequence"/>
</dbReference>
<proteinExistence type="predicted"/>
<name>A0A540V6L4_9BACL</name>
<gene>
    <name evidence="3" type="ORF">FKZ59_01475</name>
</gene>
<evidence type="ECO:0000256" key="1">
    <source>
        <dbReference type="SAM" id="MobiDB-lite"/>
    </source>
</evidence>
<dbReference type="OrthoDB" id="2965336at2"/>
<dbReference type="AlphaFoldDB" id="A0A540V6L4"/>
<keyword evidence="2" id="KW-0812">Transmembrane</keyword>
<sequence length="399" mass="45448">MNHEDWNDKRIEELLSKIPKIHDTRSKEEVFERLKKDGIFEEEPPEKKKHHKIIPWMIAACAVVFIAILLPLLIKNPATDETTQPEGASNTPPNQEMKTFDYNQKGQQEQLDSSITTMADLKTAVYPEELEGNTLFRIGLASDDADSIPVTILIPNTQILRDFGKSDPTQVELYNVYASRLNERLLGFMEYHPYAGEISERGDTVVHKLPENHPYDTASATLSTYYASLIDTFTDYRKIEFVDENNQPLIFKEVGEEYPLQMGPETRQYAYFKYVQNDGSEFLAPNFRETFPTVEQAMEALKTSTNDIYRSVILPNADYSAVESNGVVRVTFSNPLDLSNYNQVEAMQMIEGMLLTAAGFGKSVQFENIVQSDWQGFDFRKPLPIPAGPNKLPYTVLMN</sequence>
<feature type="region of interest" description="Disordered" evidence="1">
    <location>
        <begin position="80"/>
        <end position="99"/>
    </location>
</feature>
<evidence type="ECO:0000256" key="2">
    <source>
        <dbReference type="SAM" id="Phobius"/>
    </source>
</evidence>
<feature type="transmembrane region" description="Helical" evidence="2">
    <location>
        <begin position="53"/>
        <end position="74"/>
    </location>
</feature>
<comment type="caution">
    <text evidence="3">The sequence shown here is derived from an EMBL/GenBank/DDBJ whole genome shotgun (WGS) entry which is preliminary data.</text>
</comment>
<evidence type="ECO:0000313" key="3">
    <source>
        <dbReference type="EMBL" id="TQE92407.1"/>
    </source>
</evidence>
<dbReference type="EMBL" id="VIGD01000001">
    <property type="protein sequence ID" value="TQE92407.1"/>
    <property type="molecule type" value="Genomic_DNA"/>
</dbReference>
<dbReference type="RefSeq" id="WP_141600959.1">
    <property type="nucleotide sequence ID" value="NZ_JARMSB010000004.1"/>
</dbReference>
<protein>
    <recommendedName>
        <fullName evidence="5">GerMN domain-containing protein</fullName>
    </recommendedName>
</protein>
<accession>A0A540V6L4</accession>
<keyword evidence="4" id="KW-1185">Reference proteome</keyword>
<organism evidence="3 4">
    <name type="scientific">Ureibacillus terrenus</name>
    <dbReference type="NCBI Taxonomy" id="118246"/>
    <lineage>
        <taxon>Bacteria</taxon>
        <taxon>Bacillati</taxon>
        <taxon>Bacillota</taxon>
        <taxon>Bacilli</taxon>
        <taxon>Bacillales</taxon>
        <taxon>Caryophanaceae</taxon>
        <taxon>Ureibacillus</taxon>
    </lineage>
</organism>
<evidence type="ECO:0000313" key="4">
    <source>
        <dbReference type="Proteomes" id="UP000315753"/>
    </source>
</evidence>
<keyword evidence="2" id="KW-1133">Transmembrane helix</keyword>
<keyword evidence="2" id="KW-0472">Membrane</keyword>
<evidence type="ECO:0008006" key="5">
    <source>
        <dbReference type="Google" id="ProtNLM"/>
    </source>
</evidence>